<keyword evidence="3" id="KW-1185">Reference proteome</keyword>
<feature type="transmembrane region" description="Helical" evidence="1">
    <location>
        <begin position="12"/>
        <end position="32"/>
    </location>
</feature>
<gene>
    <name evidence="2" type="primary">pilV</name>
    <name evidence="2" type="ORF">ACFOEB_16295</name>
</gene>
<evidence type="ECO:0000313" key="3">
    <source>
        <dbReference type="Proteomes" id="UP001595548"/>
    </source>
</evidence>
<sequence>MKNIKSQQGVGLIEVLITVLVLSTALMALAALQTRSLQYNTSAYYRSQANIVAYNALEQMRSSSTLENIVQPDMDELVESLPGGDGEIECQARVCTVSISWDEPVAEAGGEEVERTTFGYTSRI</sequence>
<protein>
    <submittedName>
        <fullName evidence="2">Type IV pilus modification protein PilV</fullName>
    </submittedName>
</protein>
<evidence type="ECO:0000256" key="1">
    <source>
        <dbReference type="SAM" id="Phobius"/>
    </source>
</evidence>
<organism evidence="2 3">
    <name type="scientific">Gilvimarinus japonicus</name>
    <dbReference type="NCBI Taxonomy" id="1796469"/>
    <lineage>
        <taxon>Bacteria</taxon>
        <taxon>Pseudomonadati</taxon>
        <taxon>Pseudomonadota</taxon>
        <taxon>Gammaproteobacteria</taxon>
        <taxon>Cellvibrionales</taxon>
        <taxon>Cellvibrionaceae</taxon>
        <taxon>Gilvimarinus</taxon>
    </lineage>
</organism>
<name>A0ABV7HYM0_9GAMM</name>
<evidence type="ECO:0000313" key="2">
    <source>
        <dbReference type="EMBL" id="MFC3156772.1"/>
    </source>
</evidence>
<keyword evidence="1" id="KW-1133">Transmembrane helix</keyword>
<proteinExistence type="predicted"/>
<reference evidence="3" key="1">
    <citation type="journal article" date="2019" name="Int. J. Syst. Evol. Microbiol.">
        <title>The Global Catalogue of Microorganisms (GCM) 10K type strain sequencing project: providing services to taxonomists for standard genome sequencing and annotation.</title>
        <authorList>
            <consortium name="The Broad Institute Genomics Platform"/>
            <consortium name="The Broad Institute Genome Sequencing Center for Infectious Disease"/>
            <person name="Wu L."/>
            <person name="Ma J."/>
        </authorList>
    </citation>
    <scope>NUCLEOTIDE SEQUENCE [LARGE SCALE GENOMIC DNA]</scope>
    <source>
        <strain evidence="3">KCTC 52141</strain>
    </source>
</reference>
<comment type="caution">
    <text evidence="2">The sequence shown here is derived from an EMBL/GenBank/DDBJ whole genome shotgun (WGS) entry which is preliminary data.</text>
</comment>
<keyword evidence="1" id="KW-0812">Transmembrane</keyword>
<dbReference type="NCBIfam" id="TIGR02523">
    <property type="entry name" value="type_IV_pilV"/>
    <property type="match status" value="1"/>
</dbReference>
<dbReference type="InterPro" id="IPR013362">
    <property type="entry name" value="Pilus_4_PilV"/>
</dbReference>
<dbReference type="EMBL" id="JBHRTL010000031">
    <property type="protein sequence ID" value="MFC3156772.1"/>
    <property type="molecule type" value="Genomic_DNA"/>
</dbReference>
<keyword evidence="1" id="KW-0472">Membrane</keyword>
<dbReference type="RefSeq" id="WP_382418154.1">
    <property type="nucleotide sequence ID" value="NZ_AP031500.1"/>
</dbReference>
<accession>A0ABV7HYM0</accession>
<dbReference type="Proteomes" id="UP001595548">
    <property type="component" value="Unassembled WGS sequence"/>
</dbReference>